<sequence>MAEKYRWTDPAMTTVTRAPDDPNNQVSIDAAGNKPPKDILKLANMKQPKLPGGDNSPEWILFGDKTGDE</sequence>
<reference evidence="2 3" key="1">
    <citation type="submission" date="2018-07" db="EMBL/GenBank/DDBJ databases">
        <title>Diversity of Mesorhizobium strains in Brazil.</title>
        <authorList>
            <person name="Helene L.C.F."/>
            <person name="Dall'Agnol R."/>
            <person name="Delamuta J.R.M."/>
            <person name="Hungria M."/>
        </authorList>
    </citation>
    <scope>NUCLEOTIDE SEQUENCE [LARGE SCALE GENOMIC DNA]</scope>
    <source>
        <strain evidence="2 3">CNPSo 3140</strain>
    </source>
</reference>
<proteinExistence type="predicted"/>
<evidence type="ECO:0000313" key="2">
    <source>
        <dbReference type="EMBL" id="RAZ77012.1"/>
    </source>
</evidence>
<dbReference type="Proteomes" id="UP000251956">
    <property type="component" value="Unassembled WGS sequence"/>
</dbReference>
<protein>
    <submittedName>
        <fullName evidence="2">Uncharacterized protein</fullName>
    </submittedName>
</protein>
<dbReference type="RefSeq" id="WP_146767933.1">
    <property type="nucleotide sequence ID" value="NZ_QMBQ01000003.1"/>
</dbReference>
<evidence type="ECO:0000256" key="1">
    <source>
        <dbReference type="SAM" id="MobiDB-lite"/>
    </source>
</evidence>
<evidence type="ECO:0000313" key="3">
    <source>
        <dbReference type="Proteomes" id="UP000251956"/>
    </source>
</evidence>
<comment type="caution">
    <text evidence="2">The sequence shown here is derived from an EMBL/GenBank/DDBJ whole genome shotgun (WGS) entry which is preliminary data.</text>
</comment>
<dbReference type="AlphaFoldDB" id="A0A330GSN9"/>
<feature type="compositionally biased region" description="Polar residues" evidence="1">
    <location>
        <begin position="11"/>
        <end position="27"/>
    </location>
</feature>
<name>A0A330GSN9_9HYPH</name>
<gene>
    <name evidence="2" type="ORF">DPM35_10865</name>
</gene>
<accession>A0A330GSN9</accession>
<dbReference type="OrthoDB" id="8098277at2"/>
<keyword evidence="3" id="KW-1185">Reference proteome</keyword>
<organism evidence="2 3">
    <name type="scientific">Mesorhizobium atlanticum</name>
    <dbReference type="NCBI Taxonomy" id="2233532"/>
    <lineage>
        <taxon>Bacteria</taxon>
        <taxon>Pseudomonadati</taxon>
        <taxon>Pseudomonadota</taxon>
        <taxon>Alphaproteobacteria</taxon>
        <taxon>Hyphomicrobiales</taxon>
        <taxon>Phyllobacteriaceae</taxon>
        <taxon>Mesorhizobium</taxon>
    </lineage>
</organism>
<feature type="region of interest" description="Disordered" evidence="1">
    <location>
        <begin position="1"/>
        <end position="69"/>
    </location>
</feature>
<dbReference type="EMBL" id="QMBQ01000003">
    <property type="protein sequence ID" value="RAZ77012.1"/>
    <property type="molecule type" value="Genomic_DNA"/>
</dbReference>